<dbReference type="EMBL" id="JAKNSF020000011">
    <property type="protein sequence ID" value="KAK7735976.1"/>
    <property type="molecule type" value="Genomic_DNA"/>
</dbReference>
<evidence type="ECO:0000256" key="1">
    <source>
        <dbReference type="ARBA" id="ARBA00004141"/>
    </source>
</evidence>
<gene>
    <name evidence="6" type="ORF">SLS63_003494</name>
</gene>
<keyword evidence="2 5" id="KW-0812">Transmembrane</keyword>
<evidence type="ECO:0000313" key="7">
    <source>
        <dbReference type="Proteomes" id="UP001430848"/>
    </source>
</evidence>
<evidence type="ECO:0000256" key="3">
    <source>
        <dbReference type="ARBA" id="ARBA00022989"/>
    </source>
</evidence>
<keyword evidence="3 5" id="KW-1133">Transmembrane helix</keyword>
<reference evidence="6 7" key="1">
    <citation type="submission" date="2024-02" db="EMBL/GenBank/DDBJ databases">
        <title>De novo assembly and annotation of 12 fungi associated with fruit tree decline syndrome in Ontario, Canada.</title>
        <authorList>
            <person name="Sulman M."/>
            <person name="Ellouze W."/>
            <person name="Ilyukhin E."/>
        </authorList>
    </citation>
    <scope>NUCLEOTIDE SEQUENCE [LARGE SCALE GENOMIC DNA]</scope>
    <source>
        <strain evidence="6 7">M169</strain>
    </source>
</reference>
<evidence type="ECO:0008006" key="8">
    <source>
        <dbReference type="Google" id="ProtNLM"/>
    </source>
</evidence>
<evidence type="ECO:0000256" key="4">
    <source>
        <dbReference type="ARBA" id="ARBA00023136"/>
    </source>
</evidence>
<keyword evidence="7" id="KW-1185">Reference proteome</keyword>
<comment type="caution">
    <text evidence="6">The sequence shown here is derived from an EMBL/GenBank/DDBJ whole genome shotgun (WGS) entry which is preliminary data.</text>
</comment>
<accession>A0ABR1PG27</accession>
<dbReference type="PANTHER" id="PTHR23501:SF59">
    <property type="entry name" value="MAJOR FACILITATOR SUPERFAMILY (MFS) PROFILE DOMAIN-CONTAINING PROTEIN-RELATED"/>
    <property type="match status" value="1"/>
</dbReference>
<comment type="subcellular location">
    <subcellularLocation>
        <location evidence="1">Membrane</location>
        <topology evidence="1">Multi-pass membrane protein</topology>
    </subcellularLocation>
</comment>
<feature type="transmembrane region" description="Helical" evidence="5">
    <location>
        <begin position="185"/>
        <end position="211"/>
    </location>
</feature>
<sequence length="235" mass="25858">MQRIYGQLYYIPFYFQSVKGYGGVITGVAILPVMITLVPSSIATGAVVTKTGRYRWPIWLGWVLVTASSGLTMIFDRATPIAAWVFILIALGFGHGAVLNAQNFAAQAMCMSGREGHAAAMYAFLRQFGMTLGVGIGGTIFQNIMSIKLRSHGLSTDIALHSEEFLVELAKLPAHSGLKDQVLDAYVYGLSGLYLFFTCVSAIAFLLSFLIREFEMHEEVQTEHILQRVSLFELS</sequence>
<keyword evidence="4 5" id="KW-0472">Membrane</keyword>
<name>A0ABR1PG27_DIAER</name>
<proteinExistence type="predicted"/>
<organism evidence="6 7">
    <name type="scientific">Diaporthe eres</name>
    <name type="common">Phomopsis oblonga</name>
    <dbReference type="NCBI Taxonomy" id="83184"/>
    <lineage>
        <taxon>Eukaryota</taxon>
        <taxon>Fungi</taxon>
        <taxon>Dikarya</taxon>
        <taxon>Ascomycota</taxon>
        <taxon>Pezizomycotina</taxon>
        <taxon>Sordariomycetes</taxon>
        <taxon>Sordariomycetidae</taxon>
        <taxon>Diaporthales</taxon>
        <taxon>Diaporthaceae</taxon>
        <taxon>Diaporthe</taxon>
        <taxon>Diaporthe eres species complex</taxon>
    </lineage>
</organism>
<feature type="transmembrane region" description="Helical" evidence="5">
    <location>
        <begin position="20"/>
        <end position="44"/>
    </location>
</feature>
<dbReference type="Proteomes" id="UP001430848">
    <property type="component" value="Unassembled WGS sequence"/>
</dbReference>
<feature type="transmembrane region" description="Helical" evidence="5">
    <location>
        <begin position="120"/>
        <end position="141"/>
    </location>
</feature>
<dbReference type="Pfam" id="PF07690">
    <property type="entry name" value="MFS_1"/>
    <property type="match status" value="1"/>
</dbReference>
<dbReference type="SUPFAM" id="SSF103473">
    <property type="entry name" value="MFS general substrate transporter"/>
    <property type="match status" value="1"/>
</dbReference>
<evidence type="ECO:0000256" key="5">
    <source>
        <dbReference type="SAM" id="Phobius"/>
    </source>
</evidence>
<dbReference type="InterPro" id="IPR036259">
    <property type="entry name" value="MFS_trans_sf"/>
</dbReference>
<protein>
    <recommendedName>
        <fullName evidence="8">Major facilitator superfamily transporter</fullName>
    </recommendedName>
</protein>
<feature type="transmembrane region" description="Helical" evidence="5">
    <location>
        <begin position="81"/>
        <end position="99"/>
    </location>
</feature>
<feature type="transmembrane region" description="Helical" evidence="5">
    <location>
        <begin position="56"/>
        <end position="75"/>
    </location>
</feature>
<dbReference type="InterPro" id="IPR011701">
    <property type="entry name" value="MFS"/>
</dbReference>
<evidence type="ECO:0000256" key="2">
    <source>
        <dbReference type="ARBA" id="ARBA00022692"/>
    </source>
</evidence>
<dbReference type="Gene3D" id="1.20.1250.20">
    <property type="entry name" value="MFS general substrate transporter like domains"/>
    <property type="match status" value="1"/>
</dbReference>
<evidence type="ECO:0000313" key="6">
    <source>
        <dbReference type="EMBL" id="KAK7735976.1"/>
    </source>
</evidence>
<dbReference type="PANTHER" id="PTHR23501">
    <property type="entry name" value="MAJOR FACILITATOR SUPERFAMILY"/>
    <property type="match status" value="1"/>
</dbReference>